<evidence type="ECO:0000313" key="4">
    <source>
        <dbReference type="Proteomes" id="UP000183760"/>
    </source>
</evidence>
<comment type="caution">
    <text evidence="2">The sequence shown here is derived from an EMBL/GenBank/DDBJ whole genome shotgun (WGS) entry which is preliminary data.</text>
</comment>
<dbReference type="AlphaFoldDB" id="A0A511T3M5"/>
<keyword evidence="1" id="KW-0732">Signal</keyword>
<dbReference type="EMBL" id="BJXR01000026">
    <property type="protein sequence ID" value="GEN07938.1"/>
    <property type="molecule type" value="Genomic_DNA"/>
</dbReference>
<dbReference type="OrthoDB" id="9769898at2"/>
<sequence>MRTRVAVVLLASLCACASRPKEGRDASSLPTPSHAATTAYSHFIREYLDWFSAANPVRATRLGFHKHDAHLQDVSQVALDRKAEALRGWLTRLEQVNCSALSGDDAVDGVVLENAIRAELLELEEERVWRRNPGAYVGLVSGGLSSLSSRDFAPLSERMMDMRSRMNDIPRVLEAAKANLQDVPRLWAEQAIRDARGTQVYLRVDLPRALEAQGADKLPPTERQEFDAARAKALEQMEAFTAWLEQDLLPRATGDFRLGRERFEKKLALEEHITLNADQLRDINERAIREYQAWVARETAKVDPTKSPAEVMAALVKDHPQAEELIPLARQQLVELQRFVREKDILTLPSDSLPSVRETPPYERLGFASMDTPGPFESKAKEAYYNITNVEAEWSTEEKAQHLTYFNRAGLLGITVHEAMPGHFVQLLYGSKIPTDVRKVFTPASVVEGWAHYAEQMMVDEGLGQGDPAVRLGQLRRALQRHARWYAALALHVYGEPVETVAKRYAEIAYFEPFPALREVERGTSNPTYLYYALGRMQILKLREDYKKHLEASGKKFVLKDFHDRFLQLGLPVSLARKVLIPGDEAPSLE</sequence>
<feature type="signal peptide" evidence="1">
    <location>
        <begin position="1"/>
        <end position="17"/>
    </location>
</feature>
<reference evidence="3 4" key="1">
    <citation type="submission" date="2016-10" db="EMBL/GenBank/DDBJ databases">
        <authorList>
            <person name="Varghese N."/>
            <person name="Submissions S."/>
        </authorList>
    </citation>
    <scope>NUCLEOTIDE SEQUENCE [LARGE SCALE GENOMIC DNA]</scope>
    <source>
        <strain evidence="3 4">DSM 16525</strain>
    </source>
</reference>
<evidence type="ECO:0000313" key="2">
    <source>
        <dbReference type="EMBL" id="GEN07938.1"/>
    </source>
</evidence>
<protein>
    <submittedName>
        <fullName evidence="3">Uncharacterized conserved protein, DUF885 familyt</fullName>
    </submittedName>
</protein>
<gene>
    <name evidence="2" type="ORF">MFU01_29750</name>
    <name evidence="3" type="ORF">SAMN05443572_10136</name>
</gene>
<evidence type="ECO:0000313" key="5">
    <source>
        <dbReference type="Proteomes" id="UP000321514"/>
    </source>
</evidence>
<dbReference type="PANTHER" id="PTHR33361:SF15">
    <property type="entry name" value="DUF885 FAMILY LIPOPROTEIN"/>
    <property type="match status" value="1"/>
</dbReference>
<dbReference type="InterPro" id="IPR010281">
    <property type="entry name" value="DUF885"/>
</dbReference>
<organism evidence="2 5">
    <name type="scientific">Myxococcus fulvus</name>
    <dbReference type="NCBI Taxonomy" id="33"/>
    <lineage>
        <taxon>Bacteria</taxon>
        <taxon>Pseudomonadati</taxon>
        <taxon>Myxococcota</taxon>
        <taxon>Myxococcia</taxon>
        <taxon>Myxococcales</taxon>
        <taxon>Cystobacterineae</taxon>
        <taxon>Myxococcaceae</taxon>
        <taxon>Myxococcus</taxon>
    </lineage>
</organism>
<accession>A0A511T3M5</accession>
<feature type="chain" id="PRO_5023066154" evidence="1">
    <location>
        <begin position="18"/>
        <end position="590"/>
    </location>
</feature>
<dbReference type="STRING" id="1334629.MFUL124B02_01075"/>
<dbReference type="Proteomes" id="UP000321514">
    <property type="component" value="Unassembled WGS sequence"/>
</dbReference>
<reference evidence="2 5" key="2">
    <citation type="submission" date="2019-07" db="EMBL/GenBank/DDBJ databases">
        <title>Whole genome shotgun sequence of Myxococcus fulvus NBRC 100333.</title>
        <authorList>
            <person name="Hosoyama A."/>
            <person name="Uohara A."/>
            <person name="Ohji S."/>
            <person name="Ichikawa N."/>
        </authorList>
    </citation>
    <scope>NUCLEOTIDE SEQUENCE [LARGE SCALE GENOMIC DNA]</scope>
    <source>
        <strain evidence="2 5">NBRC 100333</strain>
    </source>
</reference>
<name>A0A511T3M5_MYXFU</name>
<evidence type="ECO:0000313" key="3">
    <source>
        <dbReference type="EMBL" id="SES74590.1"/>
    </source>
</evidence>
<evidence type="ECO:0000256" key="1">
    <source>
        <dbReference type="SAM" id="SignalP"/>
    </source>
</evidence>
<proteinExistence type="predicted"/>
<dbReference type="Pfam" id="PF05960">
    <property type="entry name" value="DUF885"/>
    <property type="match status" value="1"/>
</dbReference>
<keyword evidence="4" id="KW-1185">Reference proteome</keyword>
<dbReference type="EMBL" id="FOIB01000001">
    <property type="protein sequence ID" value="SES74590.1"/>
    <property type="molecule type" value="Genomic_DNA"/>
</dbReference>
<dbReference type="PROSITE" id="PS51257">
    <property type="entry name" value="PROKAR_LIPOPROTEIN"/>
    <property type="match status" value="1"/>
</dbReference>
<dbReference type="PANTHER" id="PTHR33361">
    <property type="entry name" value="GLR0591 PROTEIN"/>
    <property type="match status" value="1"/>
</dbReference>
<dbReference type="RefSeq" id="WP_074948275.1">
    <property type="nucleotide sequence ID" value="NZ_BJXR01000026.1"/>
</dbReference>
<dbReference type="Proteomes" id="UP000183760">
    <property type="component" value="Unassembled WGS sequence"/>
</dbReference>